<sequence>MGCAHATAHHHLASAHRRLADEEGQGTVEYVGLILLLAGVMVAVVKAGHDGSVAAMIVKKIKASIDGVGDPPGSS</sequence>
<gene>
    <name evidence="2" type="ORF">FSW04_21835</name>
</gene>
<evidence type="ECO:0000256" key="1">
    <source>
        <dbReference type="SAM" id="Phobius"/>
    </source>
</evidence>
<organism evidence="2 3">
    <name type="scientific">Baekduia soli</name>
    <dbReference type="NCBI Taxonomy" id="496014"/>
    <lineage>
        <taxon>Bacteria</taxon>
        <taxon>Bacillati</taxon>
        <taxon>Actinomycetota</taxon>
        <taxon>Thermoleophilia</taxon>
        <taxon>Solirubrobacterales</taxon>
        <taxon>Baekduiaceae</taxon>
        <taxon>Baekduia</taxon>
    </lineage>
</organism>
<reference evidence="2 3" key="1">
    <citation type="journal article" date="2018" name="J. Microbiol.">
        <title>Baekduia soli gen. nov., sp. nov., a novel bacterium isolated from the soil of Baekdu Mountain and proposal of a novel family name, Baekduiaceae fam. nov.</title>
        <authorList>
            <person name="An D.S."/>
            <person name="Siddiqi M.Z."/>
            <person name="Kim K.H."/>
            <person name="Yu H.S."/>
            <person name="Im W.T."/>
        </authorList>
    </citation>
    <scope>NUCLEOTIDE SEQUENCE [LARGE SCALE GENOMIC DNA]</scope>
    <source>
        <strain evidence="2 3">BR7-21</strain>
    </source>
</reference>
<evidence type="ECO:0000313" key="2">
    <source>
        <dbReference type="EMBL" id="QEC49944.1"/>
    </source>
</evidence>
<dbReference type="RefSeq" id="WP_146922309.1">
    <property type="nucleotide sequence ID" value="NZ_CP042430.1"/>
</dbReference>
<proteinExistence type="predicted"/>
<keyword evidence="1" id="KW-1133">Transmembrane helix</keyword>
<keyword evidence="3" id="KW-1185">Reference proteome</keyword>
<accession>A0A5B8UAD7</accession>
<evidence type="ECO:0000313" key="3">
    <source>
        <dbReference type="Proteomes" id="UP000321805"/>
    </source>
</evidence>
<dbReference type="KEGG" id="bsol:FSW04_21835"/>
<name>A0A5B8UAD7_9ACTN</name>
<dbReference type="Proteomes" id="UP000321805">
    <property type="component" value="Chromosome"/>
</dbReference>
<keyword evidence="1" id="KW-0812">Transmembrane</keyword>
<evidence type="ECO:0008006" key="4">
    <source>
        <dbReference type="Google" id="ProtNLM"/>
    </source>
</evidence>
<dbReference type="EMBL" id="CP042430">
    <property type="protein sequence ID" value="QEC49944.1"/>
    <property type="molecule type" value="Genomic_DNA"/>
</dbReference>
<feature type="transmembrane region" description="Helical" evidence="1">
    <location>
        <begin position="30"/>
        <end position="49"/>
    </location>
</feature>
<keyword evidence="1" id="KW-0472">Membrane</keyword>
<protein>
    <recommendedName>
        <fullName evidence="4">DUF4244 domain-containing protein</fullName>
    </recommendedName>
</protein>
<dbReference type="AlphaFoldDB" id="A0A5B8UAD7"/>